<name>A0ABN0ZMD9_9ACTN</name>
<gene>
    <name evidence="1" type="ORF">GCM10009544_14410</name>
</gene>
<dbReference type="InterPro" id="IPR045756">
    <property type="entry name" value="DUF6183"/>
</dbReference>
<dbReference type="Pfam" id="PF19681">
    <property type="entry name" value="DUF6183"/>
    <property type="match status" value="1"/>
</dbReference>
<dbReference type="Proteomes" id="UP001499895">
    <property type="component" value="Unassembled WGS sequence"/>
</dbReference>
<protein>
    <recommendedName>
        <fullName evidence="3">DUF4240 domain-containing protein</fullName>
    </recommendedName>
</protein>
<accession>A0ABN0ZMD9</accession>
<dbReference type="EMBL" id="BAAAHB010000010">
    <property type="protein sequence ID" value="GAA0452734.1"/>
    <property type="molecule type" value="Genomic_DNA"/>
</dbReference>
<evidence type="ECO:0000313" key="1">
    <source>
        <dbReference type="EMBL" id="GAA0452734.1"/>
    </source>
</evidence>
<comment type="caution">
    <text evidence="1">The sequence shown here is derived from an EMBL/GenBank/DDBJ whole genome shotgun (WGS) entry which is preliminary data.</text>
</comment>
<proteinExistence type="predicted"/>
<evidence type="ECO:0008006" key="3">
    <source>
        <dbReference type="Google" id="ProtNLM"/>
    </source>
</evidence>
<evidence type="ECO:0000313" key="2">
    <source>
        <dbReference type="Proteomes" id="UP001499895"/>
    </source>
</evidence>
<sequence length="373" mass="40212">MKDDAQDALRSLVWGTVEDRVAQGDAAYAHEVGSRLAARYAAAQERARDDARSLSHVVRVLALTPGRENVVQLLRLLDDRNAQAAHGGLQPRSIASLLARSQSVADLVDTVFDRGARDRHDELRDCLFHELVLRGVAVEDFRPLRYWSGARPGWHALSWLPAHRCDFEAGADFGTVSIHGGSCAMPTGLPAEGRVDPPTPRTAERSALRDVATARVQEAVISPAEAGNWGDSAAWVFRPDEAVAPEQVPALLPTLPMACVEGLGPTGRFEIAVRPLDAVWRLLFATASLGGLYASGGYGGAYARLAAWHSMAALSGAPAGASAAEAEQYARQSTWFHFESDAAWFHNEIYDYGIAALSPDRRRIAVLAATDTD</sequence>
<dbReference type="RefSeq" id="WP_344087439.1">
    <property type="nucleotide sequence ID" value="NZ_BAAAHB010000010.1"/>
</dbReference>
<keyword evidence="2" id="KW-1185">Reference proteome</keyword>
<reference evidence="1 2" key="1">
    <citation type="journal article" date="2019" name="Int. J. Syst. Evol. Microbiol.">
        <title>The Global Catalogue of Microorganisms (GCM) 10K type strain sequencing project: providing services to taxonomists for standard genome sequencing and annotation.</title>
        <authorList>
            <consortium name="The Broad Institute Genomics Platform"/>
            <consortium name="The Broad Institute Genome Sequencing Center for Infectious Disease"/>
            <person name="Wu L."/>
            <person name="Ma J."/>
        </authorList>
    </citation>
    <scope>NUCLEOTIDE SEQUENCE [LARGE SCALE GENOMIC DNA]</scope>
    <source>
        <strain evidence="1 2">JCM 10649</strain>
    </source>
</reference>
<organism evidence="1 2">
    <name type="scientific">Streptomyces stramineus</name>
    <dbReference type="NCBI Taxonomy" id="173861"/>
    <lineage>
        <taxon>Bacteria</taxon>
        <taxon>Bacillati</taxon>
        <taxon>Actinomycetota</taxon>
        <taxon>Actinomycetes</taxon>
        <taxon>Kitasatosporales</taxon>
        <taxon>Streptomycetaceae</taxon>
        <taxon>Streptomyces</taxon>
    </lineage>
</organism>